<evidence type="ECO:0000256" key="3">
    <source>
        <dbReference type="ARBA" id="ARBA00022989"/>
    </source>
</evidence>
<feature type="transmembrane region" description="Helical" evidence="6">
    <location>
        <begin position="412"/>
        <end position="430"/>
    </location>
</feature>
<feature type="domain" description="DUF2421" evidence="7">
    <location>
        <begin position="1219"/>
        <end position="1327"/>
    </location>
</feature>
<evidence type="ECO:0000259" key="7">
    <source>
        <dbReference type="Pfam" id="PF10334"/>
    </source>
</evidence>
<proteinExistence type="predicted"/>
<feature type="transmembrane region" description="Helical" evidence="6">
    <location>
        <begin position="1076"/>
        <end position="1093"/>
    </location>
</feature>
<feature type="compositionally biased region" description="Low complexity" evidence="5">
    <location>
        <begin position="1"/>
        <end position="25"/>
    </location>
</feature>
<dbReference type="InterPro" id="IPR049453">
    <property type="entry name" value="Memb_transporter_dom"/>
</dbReference>
<feature type="compositionally biased region" description="Polar residues" evidence="5">
    <location>
        <begin position="43"/>
        <end position="60"/>
    </location>
</feature>
<dbReference type="Pfam" id="PF10334">
    <property type="entry name" value="BRE4"/>
    <property type="match status" value="1"/>
</dbReference>
<evidence type="ECO:0000256" key="5">
    <source>
        <dbReference type="SAM" id="MobiDB-lite"/>
    </source>
</evidence>
<evidence type="ECO:0000256" key="2">
    <source>
        <dbReference type="ARBA" id="ARBA00022692"/>
    </source>
</evidence>
<comment type="subcellular location">
    <subcellularLocation>
        <location evidence="1">Membrane</location>
        <topology evidence="1">Multi-pass membrane protein</topology>
    </subcellularLocation>
</comment>
<feature type="transmembrane region" description="Helical" evidence="6">
    <location>
        <begin position="1130"/>
        <end position="1152"/>
    </location>
</feature>
<keyword evidence="4 6" id="KW-0472">Membrane</keyword>
<dbReference type="InterPro" id="IPR052430">
    <property type="entry name" value="IVT-Associated"/>
</dbReference>
<evidence type="ECO:0000256" key="4">
    <source>
        <dbReference type="ARBA" id="ARBA00023136"/>
    </source>
</evidence>
<name>A0A177VEK8_9BASI</name>
<feature type="transmembrane region" description="Helical" evidence="6">
    <location>
        <begin position="501"/>
        <end position="517"/>
    </location>
</feature>
<organism evidence="10 11">
    <name type="scientific">Tilletia caries</name>
    <name type="common">wheat bunt fungus</name>
    <dbReference type="NCBI Taxonomy" id="13290"/>
    <lineage>
        <taxon>Eukaryota</taxon>
        <taxon>Fungi</taxon>
        <taxon>Dikarya</taxon>
        <taxon>Basidiomycota</taxon>
        <taxon>Ustilaginomycotina</taxon>
        <taxon>Exobasidiomycetes</taxon>
        <taxon>Tilletiales</taxon>
        <taxon>Tilletiaceae</taxon>
        <taxon>Tilletia</taxon>
    </lineage>
</organism>
<feature type="transmembrane region" description="Helical" evidence="6">
    <location>
        <begin position="471"/>
        <end position="489"/>
    </location>
</feature>
<accession>A0A177VEK8</accession>
<feature type="compositionally biased region" description="Polar residues" evidence="5">
    <location>
        <begin position="196"/>
        <end position="221"/>
    </location>
</feature>
<evidence type="ECO:0000313" key="12">
    <source>
        <dbReference type="Proteomes" id="UP000836402"/>
    </source>
</evidence>
<feature type="region of interest" description="Disordered" evidence="5">
    <location>
        <begin position="677"/>
        <end position="702"/>
    </location>
</feature>
<keyword evidence="2 6" id="KW-0812">Transmembrane</keyword>
<keyword evidence="3 6" id="KW-1133">Transmembrane helix</keyword>
<feature type="transmembrane region" description="Helical" evidence="6">
    <location>
        <begin position="442"/>
        <end position="465"/>
    </location>
</feature>
<feature type="compositionally biased region" description="Polar residues" evidence="5">
    <location>
        <begin position="84"/>
        <end position="93"/>
    </location>
</feature>
<dbReference type="Pfam" id="PF13515">
    <property type="entry name" value="FUSC_2"/>
    <property type="match status" value="1"/>
</dbReference>
<dbReference type="Proteomes" id="UP000077671">
    <property type="component" value="Unassembled WGS sequence"/>
</dbReference>
<dbReference type="PANTHER" id="PTHR47804">
    <property type="entry name" value="60S RIBOSOMAL PROTEIN L19"/>
    <property type="match status" value="1"/>
</dbReference>
<evidence type="ECO:0000256" key="6">
    <source>
        <dbReference type="SAM" id="Phobius"/>
    </source>
</evidence>
<dbReference type="Proteomes" id="UP000836402">
    <property type="component" value="Unassembled WGS sequence"/>
</dbReference>
<comment type="caution">
    <text evidence="10">The sequence shown here is derived from an EMBL/GenBank/DDBJ whole genome shotgun (WGS) entry which is preliminary data.</text>
</comment>
<evidence type="ECO:0000313" key="11">
    <source>
        <dbReference type="Proteomes" id="UP000077671"/>
    </source>
</evidence>
<dbReference type="PANTHER" id="PTHR47804:SF1">
    <property type="entry name" value="DUF2421 DOMAIN-CONTAINING PROTEIN"/>
    <property type="match status" value="1"/>
</dbReference>
<feature type="transmembrane region" description="Helical" evidence="6">
    <location>
        <begin position="1050"/>
        <end position="1070"/>
    </location>
</feature>
<feature type="region of interest" description="Disordered" evidence="5">
    <location>
        <begin position="802"/>
        <end position="844"/>
    </location>
</feature>
<dbReference type="EMBL" id="LWDD02000057">
    <property type="protein sequence ID" value="KAE8264586.1"/>
    <property type="molecule type" value="Genomic_DNA"/>
</dbReference>
<dbReference type="InterPro" id="IPR018820">
    <property type="entry name" value="BRE4-related_DUF2421"/>
</dbReference>
<dbReference type="EMBL" id="CAJHJG010001388">
    <property type="protein sequence ID" value="CAD6911922.1"/>
    <property type="molecule type" value="Genomic_DNA"/>
</dbReference>
<reference evidence="9" key="3">
    <citation type="submission" date="2020-10" db="EMBL/GenBank/DDBJ databases">
        <authorList>
            <person name="Sedaghatjoo S."/>
        </authorList>
    </citation>
    <scope>NUCLEOTIDE SEQUENCE</scope>
    <source>
        <strain evidence="9">AZH3</strain>
    </source>
</reference>
<protein>
    <submittedName>
        <fullName evidence="10">Uncharacterized protein</fullName>
    </submittedName>
</protein>
<feature type="transmembrane region" description="Helical" evidence="6">
    <location>
        <begin position="532"/>
        <end position="554"/>
    </location>
</feature>
<reference evidence="10" key="1">
    <citation type="submission" date="2016-04" db="EMBL/GenBank/DDBJ databases">
        <authorList>
            <person name="Nguyen H.D."/>
            <person name="Kesanakurti P."/>
            <person name="Cullis J."/>
            <person name="Levesque C.A."/>
            <person name="Hambleton S."/>
        </authorList>
    </citation>
    <scope>NUCLEOTIDE SEQUENCE</scope>
    <source>
        <strain evidence="10">DAOMC 238032</strain>
    </source>
</reference>
<reference evidence="10" key="2">
    <citation type="journal article" date="2019" name="IMA Fungus">
        <title>Genome sequencing and comparison of five Tilletia species to identify candidate genes for the detection of regulated species infecting wheat.</title>
        <authorList>
            <person name="Nguyen H.D.T."/>
            <person name="Sultana T."/>
            <person name="Kesanakurti P."/>
            <person name="Hambleton S."/>
        </authorList>
    </citation>
    <scope>NUCLEOTIDE SEQUENCE</scope>
    <source>
        <strain evidence="10">DAOMC 238032</strain>
    </source>
</reference>
<feature type="compositionally biased region" description="Low complexity" evidence="5">
    <location>
        <begin position="820"/>
        <end position="830"/>
    </location>
</feature>
<feature type="compositionally biased region" description="Polar residues" evidence="5">
    <location>
        <begin position="270"/>
        <end position="282"/>
    </location>
</feature>
<feature type="domain" description="Integral membrane bound transporter" evidence="8">
    <location>
        <begin position="1022"/>
        <end position="1146"/>
    </location>
</feature>
<feature type="compositionally biased region" description="Acidic residues" evidence="5">
    <location>
        <begin position="307"/>
        <end position="333"/>
    </location>
</feature>
<feature type="compositionally biased region" description="Low complexity" evidence="5">
    <location>
        <begin position="240"/>
        <end position="257"/>
    </location>
</feature>
<evidence type="ECO:0000259" key="8">
    <source>
        <dbReference type="Pfam" id="PF13515"/>
    </source>
</evidence>
<keyword evidence="12" id="KW-1185">Reference proteome</keyword>
<feature type="compositionally biased region" description="Polar residues" evidence="5">
    <location>
        <begin position="101"/>
        <end position="133"/>
    </location>
</feature>
<evidence type="ECO:0000313" key="9">
    <source>
        <dbReference type="EMBL" id="CAD6911922.1"/>
    </source>
</evidence>
<gene>
    <name evidence="10" type="ORF">A4X03_0g839</name>
    <name evidence="9" type="ORF">JKIAZH3_G1188</name>
</gene>
<sequence>MSEPSANADTQTPAAAATAATVAATSRNEDDVQRPEPVGPLDPSQSPGFHSSNTRASASLRTAGRTQVEHSPSTGYGSFDDSPARSNSRSVSAQDLRYSTIGGQANATSSSLNNPQSQSKSKLWRAVSSSVTAANALRRRPGGSSSRDANRHSGIDDEGMSGTLRPLSGTYTDNWQSLAHLFEGPQSPTPRHEHTTSPFFASHHPQSSGISDAQPSAASTPRTERQNPMRPFSRTRRSTRNSTIRSSASSMLSASWATHQEEDESPATPRATSPSNRGSRFTSPPPNIHRQSFSAEPDSMLNPDTDCIPDDADPLEYADGDDLLDDDSEEEDEENAYRMAQARLQKYRQSSLRKKAETRLKNLFAGEILSIDQKGILKCAIAYYISELFTFSKILSDWTASLLPNHDPDIKVPFSNLHMIATIAVYFHPAKTLGAMLEADMFAFLAFVYSVALGLSSMAVAVWLHDAGHPIFSNIISVLLFLGVGMALVGYSKVTIAKPTFNVACSMIGVIVFTVIAKEGSAHLGVFSADKIWQVSIVVVTGILVSNVICFLIWPQSACTNLQEDIVRNLSGFSTLLKVLTKTFLLDDPSQFHYNSERIKRAIDSHHASFISLRKNLQEAKMEAFVDARMRHVSDRYVKAVESMNRLAQHLTGLRSSCGLQHQIMMDRRRNEMTNELGEDEDPFADPVKQPGSEDSSYQRRKRGLDTLQARASSFEHFAANIGPHMRSLVFTCTRTLRRARGTFTLSAQPTLASRMNDRRPSTISLGSGDFSHLIENLAAALVRFQTEQTVSIKRMYTLEPPQGAADEAKRRSKMLATVSQRNSQSQNGNGHSGNGGNGDSADSILSAHINQAAARYGAADINPDEEVFLVFFFVFNLEEFAKETSVLLRELSAIRAEEERIARNRRMGWWKFWKFETVPEEAAGKGSSKHGRFASFLQRLFRQGSWAAKPRTGPIFPSSRRHQVNTTQTPKAQTFRQKVQKVVWTIGELLRKPDTKFAIKTGLGAAALAAPAFISATRPIFTEYQGQWALVSFMVVLSPTVGQSNQMSLHRVIGTIVGALVACGAYTLFPDNSTVLPIIGAIFSLPCFRYIVAKPQFASSARFVLLTYNLTALYAYNLRIVGVEIEQVAFHRTVAVVIGVVWATLLNLMIWPFEARRELGLGVSDLLFKLAWLYQRLVLTYSSQEEDGAFEEDEDILAADPEAQPLLRSSKRDRIGADFQAMELHLQLSIIKLEGLLAQTRHEPRLKGPFPVSTYKSLLGCCQAILDKLHSMRCVTTRDAWHKDVRRDFVIPVDAQRREMVGNVLLFFWMLGSAFHLKTPMPPYMPPVKSSREALIARIRELPVVQRRSIRGSSEYLLYFSYVLAMKDVIDQLLHLGEITQDLFGVLGGSTSAFEAQFQAAAGSSDPTPRASRRGSLLH</sequence>
<evidence type="ECO:0000313" key="10">
    <source>
        <dbReference type="EMBL" id="KAE8264586.1"/>
    </source>
</evidence>
<feature type="region of interest" description="Disordered" evidence="5">
    <location>
        <begin position="1"/>
        <end position="333"/>
    </location>
</feature>
<dbReference type="GO" id="GO:0016020">
    <property type="term" value="C:membrane"/>
    <property type="evidence" value="ECO:0007669"/>
    <property type="project" value="UniProtKB-SubCell"/>
</dbReference>
<evidence type="ECO:0000256" key="1">
    <source>
        <dbReference type="ARBA" id="ARBA00004141"/>
    </source>
</evidence>